<protein>
    <submittedName>
        <fullName evidence="1">Uncharacterized protein</fullName>
    </submittedName>
</protein>
<evidence type="ECO:0000313" key="1">
    <source>
        <dbReference type="EMBL" id="OMP10259.1"/>
    </source>
</evidence>
<organism evidence="1 2">
    <name type="scientific">Corchorus olitorius</name>
    <dbReference type="NCBI Taxonomy" id="93759"/>
    <lineage>
        <taxon>Eukaryota</taxon>
        <taxon>Viridiplantae</taxon>
        <taxon>Streptophyta</taxon>
        <taxon>Embryophyta</taxon>
        <taxon>Tracheophyta</taxon>
        <taxon>Spermatophyta</taxon>
        <taxon>Magnoliopsida</taxon>
        <taxon>eudicotyledons</taxon>
        <taxon>Gunneridae</taxon>
        <taxon>Pentapetalae</taxon>
        <taxon>rosids</taxon>
        <taxon>malvids</taxon>
        <taxon>Malvales</taxon>
        <taxon>Malvaceae</taxon>
        <taxon>Grewioideae</taxon>
        <taxon>Apeibeae</taxon>
        <taxon>Corchorus</taxon>
    </lineage>
</organism>
<comment type="caution">
    <text evidence="1">The sequence shown here is derived from an EMBL/GenBank/DDBJ whole genome shotgun (WGS) entry which is preliminary data.</text>
</comment>
<proteinExistence type="predicted"/>
<keyword evidence="2" id="KW-1185">Reference proteome</keyword>
<accession>A0A1R3KT91</accession>
<gene>
    <name evidence="1" type="ORF">COLO4_04667</name>
</gene>
<dbReference type="EMBL" id="AWUE01011960">
    <property type="protein sequence ID" value="OMP10259.1"/>
    <property type="molecule type" value="Genomic_DNA"/>
</dbReference>
<name>A0A1R3KT91_9ROSI</name>
<dbReference type="Proteomes" id="UP000187203">
    <property type="component" value="Unassembled WGS sequence"/>
</dbReference>
<evidence type="ECO:0000313" key="2">
    <source>
        <dbReference type="Proteomes" id="UP000187203"/>
    </source>
</evidence>
<reference evidence="2" key="1">
    <citation type="submission" date="2013-09" db="EMBL/GenBank/DDBJ databases">
        <title>Corchorus olitorius genome sequencing.</title>
        <authorList>
            <person name="Alam M."/>
            <person name="Haque M.S."/>
            <person name="Islam M.S."/>
            <person name="Emdad E.M."/>
            <person name="Islam M.M."/>
            <person name="Ahmed B."/>
            <person name="Halim A."/>
            <person name="Hossen Q.M.M."/>
            <person name="Hossain M.Z."/>
            <person name="Ahmed R."/>
            <person name="Khan M.M."/>
            <person name="Islam R."/>
            <person name="Rashid M.M."/>
            <person name="Khan S.A."/>
            <person name="Rahman M.S."/>
            <person name="Alam M."/>
            <person name="Yahiya A.S."/>
            <person name="Khan M.S."/>
            <person name="Azam M.S."/>
            <person name="Haque T."/>
            <person name="Lashkar M.Z.H."/>
            <person name="Akhand A.I."/>
            <person name="Morshed G."/>
            <person name="Roy S."/>
            <person name="Uddin K.S."/>
            <person name="Rabeya T."/>
            <person name="Hossain A.S."/>
            <person name="Chowdhury A."/>
            <person name="Snigdha A.R."/>
            <person name="Mortoza M.S."/>
            <person name="Matin S.A."/>
            <person name="Hoque S.M.E."/>
            <person name="Islam M.K."/>
            <person name="Roy D.K."/>
            <person name="Haider R."/>
            <person name="Moosa M.M."/>
            <person name="Elias S.M."/>
            <person name="Hasan A.M."/>
            <person name="Jahan S."/>
            <person name="Shafiuddin M."/>
            <person name="Mahmood N."/>
            <person name="Shommy N.S."/>
        </authorList>
    </citation>
    <scope>NUCLEOTIDE SEQUENCE [LARGE SCALE GENOMIC DNA]</scope>
    <source>
        <strain evidence="2">cv. O-4</strain>
    </source>
</reference>
<dbReference type="AlphaFoldDB" id="A0A1R3KT91"/>
<sequence length="67" mass="7533">MDFEFTNSYRSISKIQRKSRNNIDRCYFTELGVEGTLSLSRPTFSIGPCVIPSSSLNPVRFGHGIGF</sequence>